<dbReference type="InterPro" id="IPR036392">
    <property type="entry name" value="PLAT/LH2_dom_sf"/>
</dbReference>
<evidence type="ECO:0000256" key="3">
    <source>
        <dbReference type="ARBA" id="ARBA00022692"/>
    </source>
</evidence>
<feature type="domain" description="PLAT" evidence="11">
    <location>
        <begin position="106"/>
        <end position="225"/>
    </location>
</feature>
<evidence type="ECO:0000256" key="8">
    <source>
        <dbReference type="PROSITE-ProRule" id="PRU00152"/>
    </source>
</evidence>
<gene>
    <name evidence="13" type="primary">LOC109470097</name>
</gene>
<dbReference type="InterPro" id="IPR046791">
    <property type="entry name" value="Polycystin_dom"/>
</dbReference>
<reference evidence="13" key="1">
    <citation type="submission" date="2025-08" db="UniProtKB">
        <authorList>
            <consortium name="RefSeq"/>
        </authorList>
    </citation>
    <scope>IDENTIFICATION</scope>
    <source>
        <tissue evidence="13">Gonad</tissue>
    </source>
</reference>
<dbReference type="PRINTS" id="PR01433">
    <property type="entry name" value="POLYCYSTIN2"/>
</dbReference>
<comment type="similarity">
    <text evidence="2">Belongs to the polycystin family.</text>
</comment>
<dbReference type="Pfam" id="PF20519">
    <property type="entry name" value="Polycystin_dom"/>
    <property type="match status" value="1"/>
</dbReference>
<dbReference type="Gene3D" id="1.10.287.70">
    <property type="match status" value="1"/>
</dbReference>
<dbReference type="Pfam" id="PF01477">
    <property type="entry name" value="PLAT"/>
    <property type="match status" value="1"/>
</dbReference>
<organism evidence="12 13">
    <name type="scientific">Branchiostoma belcheri</name>
    <name type="common">Amphioxus</name>
    <dbReference type="NCBI Taxonomy" id="7741"/>
    <lineage>
        <taxon>Eukaryota</taxon>
        <taxon>Metazoa</taxon>
        <taxon>Chordata</taxon>
        <taxon>Cephalochordata</taxon>
        <taxon>Leptocardii</taxon>
        <taxon>Amphioxiformes</taxon>
        <taxon>Branchiostomatidae</taxon>
        <taxon>Branchiostoma</taxon>
    </lineage>
</organism>
<evidence type="ECO:0000256" key="10">
    <source>
        <dbReference type="SAM" id="Phobius"/>
    </source>
</evidence>
<feature type="region of interest" description="Disordered" evidence="9">
    <location>
        <begin position="1138"/>
        <end position="1209"/>
    </location>
</feature>
<feature type="transmembrane region" description="Helical" evidence="10">
    <location>
        <begin position="754"/>
        <end position="773"/>
    </location>
</feature>
<comment type="caution">
    <text evidence="8">Lacks conserved residue(s) required for the propagation of feature annotation.</text>
</comment>
<dbReference type="RefSeq" id="XP_019624436.1">
    <property type="nucleotide sequence ID" value="XM_019768877.1"/>
</dbReference>
<feature type="compositionally biased region" description="Basic and acidic residues" evidence="9">
    <location>
        <begin position="1143"/>
        <end position="1155"/>
    </location>
</feature>
<protein>
    <submittedName>
        <fullName evidence="13">Polycystic kidney disease protein 1-like 2</fullName>
    </submittedName>
</protein>
<dbReference type="Pfam" id="PF08016">
    <property type="entry name" value="PKD_channel"/>
    <property type="match status" value="1"/>
</dbReference>
<feature type="compositionally biased region" description="Basic and acidic residues" evidence="9">
    <location>
        <begin position="1030"/>
        <end position="1040"/>
    </location>
</feature>
<dbReference type="AlphaFoldDB" id="A0A6P4Z4C6"/>
<keyword evidence="6 10" id="KW-0472">Membrane</keyword>
<dbReference type="SUPFAM" id="SSF49723">
    <property type="entry name" value="Lipase/lipooxygenase domain (PLAT/LH2 domain)"/>
    <property type="match status" value="1"/>
</dbReference>
<feature type="transmembrane region" description="Helical" evidence="10">
    <location>
        <begin position="842"/>
        <end position="862"/>
    </location>
</feature>
<dbReference type="GeneID" id="109470097"/>
<dbReference type="GO" id="GO:0016020">
    <property type="term" value="C:membrane"/>
    <property type="evidence" value="ECO:0007669"/>
    <property type="project" value="UniProtKB-SubCell"/>
</dbReference>
<feature type="transmembrane region" description="Helical" evidence="10">
    <location>
        <begin position="416"/>
        <end position="447"/>
    </location>
</feature>
<feature type="transmembrane region" description="Helical" evidence="10">
    <location>
        <begin position="311"/>
        <end position="334"/>
    </location>
</feature>
<evidence type="ECO:0000256" key="2">
    <source>
        <dbReference type="ARBA" id="ARBA00007200"/>
    </source>
</evidence>
<dbReference type="InterPro" id="IPR001024">
    <property type="entry name" value="PLAT/LH2_dom"/>
</dbReference>
<dbReference type="InterPro" id="IPR013122">
    <property type="entry name" value="PKD1_2_channel"/>
</dbReference>
<keyword evidence="5 10" id="KW-1133">Transmembrane helix</keyword>
<comment type="subcellular location">
    <subcellularLocation>
        <location evidence="1">Membrane</location>
        <topology evidence="1">Multi-pass membrane protein</topology>
    </subcellularLocation>
</comment>
<evidence type="ECO:0000256" key="9">
    <source>
        <dbReference type="SAM" id="MobiDB-lite"/>
    </source>
</evidence>
<dbReference type="PROSITE" id="PS50095">
    <property type="entry name" value="PLAT"/>
    <property type="match status" value="1"/>
</dbReference>
<dbReference type="FunFam" id="2.60.60.20:FF:000022">
    <property type="entry name" value="Uncharacterized protein"/>
    <property type="match status" value="1"/>
</dbReference>
<sequence length="1229" mass="138332">MAAPGQVGGYSDPKVGANTNSEEVECLCNHLTAFGADFAVAPNSINFSTVFAKFGQLDENPVVFSFVISTLVLYFALLVWARRKDKSDLKNWAVSPVEGNRPGDTCGYLVNITTGQRLGAGTASNVGVIIYGTEGETGARRLRDANKKVFSRGHINSFLLTTPRPLGSLTHLNIWHDNSGKGSGAGWFLDNVVVKDLQANQTFYFQCNQWLAVDQDDGRVSRVLPVDGWEQITDFQNLFNKSALRQLFDGHLWFSVACRPNRSNFSRVQRLSCCLTLLFCTMVTNAMFYRTDSTVKDPGRLSIGPLKLSLYELYVSVVSSVITLPATLAVVELFRRSKPKQVGKGSRRNSHVKVIHWKVDQAKKQQYKPPPPQQAKGLPHFCVYIAWCLVFLTVTASGFFTILYGLEWGREKSLDWLSSILLGMIESVLFVQPIKILVLACLLSAIFRRPENDISVPDLSTVKSVDPPNKETDDGEEPEAVTPPSPPTEDELRRARLKREKDERMNKAQKEILVYTFFLLALTVVSNDVTDTHAYHLVQSINNAFVESSVFALTDVRTDEAFYTWANLTLVPNLYRDTWYNSDERLPWRERKFLLDLQNFRIGPARLRQTRKAKSGEVSIEDLAKKASDFLADFDNIWAEVSKMFSGGGEINLDNNELWSDSDLALPVAKSYDPSSVILGANLESAKRVVKALEENQWVKETTHIITADFSTYNPGVNLFATTEINIEFLETGGLGVRSTTRTFRLYNYQGSTMVFIVICQLVSIAFILYFLVVEILEMKNEKILYFFEVWNYIELSIIGLGIATIAVYSIRKVRADSILRQYQLAPRDYVDFEPVLLLDNMLVGVLSALMFVATLRMLRLVRHNRQVSLASRAISRAATGIMSFSVQLFIAFCAFAVPSTLLFGLVSEWYRNIMMASLRMLTLSFGFMDFSDMRFEGTRGVLGRIFLALFLVTMFLIMMNMFLAILADAITEAKKEVQDDDDLVLYLWEKFKTSFGLANETDKKEHEEAGDKNTGTADSEAQGQDDGNDTAHTKKEQGRNKQCQIKDVQKTKDVTSMTLEAKSRKYARETKDHKDRPLSESWASLNDRLDKMSMYIDDMVWSLWIFVTRAQEFLQDVQEQDEVSPPVSPRVEPILEADEEHGESRSELHVENRRSRSSSTSSCLSAGSRRTSVVSSSKVAPDLRRDSGFASLNVPLPGLGDDDNDDDDYVAASKFKRGSGYDLGEDWT</sequence>
<dbReference type="InterPro" id="IPR003915">
    <property type="entry name" value="PKD_2"/>
</dbReference>
<feature type="compositionally biased region" description="Low complexity" evidence="9">
    <location>
        <begin position="1158"/>
        <end position="1178"/>
    </location>
</feature>
<feature type="transmembrane region" description="Helical" evidence="10">
    <location>
        <begin position="943"/>
        <end position="968"/>
    </location>
</feature>
<dbReference type="GO" id="GO:0005509">
    <property type="term" value="F:calcium ion binding"/>
    <property type="evidence" value="ECO:0007669"/>
    <property type="project" value="InterPro"/>
</dbReference>
<dbReference type="PANTHER" id="PTHR10877">
    <property type="entry name" value="POLYCYSTIN FAMILY MEMBER"/>
    <property type="match status" value="1"/>
</dbReference>
<evidence type="ECO:0000256" key="5">
    <source>
        <dbReference type="ARBA" id="ARBA00022989"/>
    </source>
</evidence>
<dbReference type="OrthoDB" id="444119at2759"/>
<feature type="region of interest" description="Disordered" evidence="9">
    <location>
        <begin position="1000"/>
        <end position="1079"/>
    </location>
</feature>
<keyword evidence="3 10" id="KW-0812">Transmembrane</keyword>
<dbReference type="Proteomes" id="UP000515135">
    <property type="component" value="Unplaced"/>
</dbReference>
<dbReference type="PANTHER" id="PTHR10877:SF194">
    <property type="entry name" value="LOCATION OF VULVA DEFECTIVE 1"/>
    <property type="match status" value="1"/>
</dbReference>
<keyword evidence="12" id="KW-1185">Reference proteome</keyword>
<feature type="transmembrane region" description="Helical" evidence="10">
    <location>
        <begin position="62"/>
        <end position="81"/>
    </location>
</feature>
<name>A0A6P4Z4C6_BRABE</name>
<feature type="region of interest" description="Disordered" evidence="9">
    <location>
        <begin position="458"/>
        <end position="492"/>
    </location>
</feature>
<feature type="compositionally biased region" description="Basic and acidic residues" evidence="9">
    <location>
        <begin position="1001"/>
        <end position="1012"/>
    </location>
</feature>
<feature type="compositionally biased region" description="Basic and acidic residues" evidence="9">
    <location>
        <begin position="1062"/>
        <end position="1079"/>
    </location>
</feature>
<dbReference type="Gene3D" id="2.40.180.10">
    <property type="entry name" value="Catalase core domain"/>
    <property type="match status" value="1"/>
</dbReference>
<evidence type="ECO:0000256" key="7">
    <source>
        <dbReference type="ARBA" id="ARBA00023180"/>
    </source>
</evidence>
<dbReference type="GO" id="GO:0005262">
    <property type="term" value="F:calcium channel activity"/>
    <property type="evidence" value="ECO:0007669"/>
    <property type="project" value="TreeGrafter"/>
</dbReference>
<evidence type="ECO:0000256" key="1">
    <source>
        <dbReference type="ARBA" id="ARBA00004141"/>
    </source>
</evidence>
<dbReference type="InterPro" id="IPR051223">
    <property type="entry name" value="Polycystin"/>
</dbReference>
<keyword evidence="4" id="KW-0732">Signal</keyword>
<dbReference type="GO" id="GO:0050982">
    <property type="term" value="P:detection of mechanical stimulus"/>
    <property type="evidence" value="ECO:0007669"/>
    <property type="project" value="TreeGrafter"/>
</dbReference>
<evidence type="ECO:0000313" key="13">
    <source>
        <dbReference type="RefSeq" id="XP_019624436.1"/>
    </source>
</evidence>
<feature type="transmembrane region" description="Helical" evidence="10">
    <location>
        <begin position="785"/>
        <end position="811"/>
    </location>
</feature>
<feature type="compositionally biased region" description="Polar residues" evidence="9">
    <location>
        <begin position="1014"/>
        <end position="1023"/>
    </location>
</feature>
<dbReference type="KEGG" id="bbel:109470097"/>
<feature type="transmembrane region" description="Helical" evidence="10">
    <location>
        <begin position="271"/>
        <end position="291"/>
    </location>
</feature>
<evidence type="ECO:0000256" key="4">
    <source>
        <dbReference type="ARBA" id="ARBA00022729"/>
    </source>
</evidence>
<feature type="transmembrane region" description="Helical" evidence="10">
    <location>
        <begin position="381"/>
        <end position="404"/>
    </location>
</feature>
<dbReference type="SMART" id="SM00308">
    <property type="entry name" value="LH2"/>
    <property type="match status" value="1"/>
</dbReference>
<proteinExistence type="inferred from homology"/>
<keyword evidence="7" id="KW-0325">Glycoprotein</keyword>
<evidence type="ECO:0000256" key="6">
    <source>
        <dbReference type="ARBA" id="ARBA00023136"/>
    </source>
</evidence>
<evidence type="ECO:0000313" key="12">
    <source>
        <dbReference type="Proteomes" id="UP000515135"/>
    </source>
</evidence>
<evidence type="ECO:0000259" key="11">
    <source>
        <dbReference type="PROSITE" id="PS50095"/>
    </source>
</evidence>
<accession>A0A6P4Z4C6</accession>